<feature type="region of interest" description="Disordered" evidence="1">
    <location>
        <begin position="64"/>
        <end position="85"/>
    </location>
</feature>
<dbReference type="EMBL" id="QKYT01000051">
    <property type="protein sequence ID" value="RIA96038.1"/>
    <property type="molecule type" value="Genomic_DNA"/>
</dbReference>
<accession>A0A397TCY0</accession>
<evidence type="ECO:0000313" key="3">
    <source>
        <dbReference type="Proteomes" id="UP000265703"/>
    </source>
</evidence>
<name>A0A397TCY0_9GLOM</name>
<sequence>MLETNHQTLQNQNNDLKKEIVKYQSALDEATNNNTNYEEIINHQNEKIKELEESYYNLLLKNQQLENDRQNSSPRNSAGNAAGKNVNYEEFINQQKKIKKLEEGFNNLLLQNQKP</sequence>
<protein>
    <submittedName>
        <fullName evidence="2">Uncharacterized protein</fullName>
    </submittedName>
</protein>
<proteinExistence type="predicted"/>
<comment type="caution">
    <text evidence="2">The sequence shown here is derived from an EMBL/GenBank/DDBJ whole genome shotgun (WGS) entry which is preliminary data.</text>
</comment>
<gene>
    <name evidence="2" type="ORF">C1645_815857</name>
</gene>
<dbReference type="Proteomes" id="UP000265703">
    <property type="component" value="Unassembled WGS sequence"/>
</dbReference>
<feature type="compositionally biased region" description="Polar residues" evidence="1">
    <location>
        <begin position="64"/>
        <end position="79"/>
    </location>
</feature>
<reference evidence="2 3" key="1">
    <citation type="submission" date="2018-06" db="EMBL/GenBank/DDBJ databases">
        <title>Comparative genomics reveals the genomic features of Rhizophagus irregularis, R. cerebriforme, R. diaphanum and Gigaspora rosea, and their symbiotic lifestyle signature.</title>
        <authorList>
            <person name="Morin E."/>
            <person name="San Clemente H."/>
            <person name="Chen E.C.H."/>
            <person name="De La Providencia I."/>
            <person name="Hainaut M."/>
            <person name="Kuo A."/>
            <person name="Kohler A."/>
            <person name="Murat C."/>
            <person name="Tang N."/>
            <person name="Roy S."/>
            <person name="Loubradou J."/>
            <person name="Henrissat B."/>
            <person name="Grigoriev I.V."/>
            <person name="Corradi N."/>
            <person name="Roux C."/>
            <person name="Martin F.M."/>
        </authorList>
    </citation>
    <scope>NUCLEOTIDE SEQUENCE [LARGE SCALE GENOMIC DNA]</scope>
    <source>
        <strain evidence="2 3">DAOM 227022</strain>
    </source>
</reference>
<evidence type="ECO:0000256" key="1">
    <source>
        <dbReference type="SAM" id="MobiDB-lite"/>
    </source>
</evidence>
<dbReference type="AlphaFoldDB" id="A0A397TCY0"/>
<organism evidence="2 3">
    <name type="scientific">Glomus cerebriforme</name>
    <dbReference type="NCBI Taxonomy" id="658196"/>
    <lineage>
        <taxon>Eukaryota</taxon>
        <taxon>Fungi</taxon>
        <taxon>Fungi incertae sedis</taxon>
        <taxon>Mucoromycota</taxon>
        <taxon>Glomeromycotina</taxon>
        <taxon>Glomeromycetes</taxon>
        <taxon>Glomerales</taxon>
        <taxon>Glomeraceae</taxon>
        <taxon>Glomus</taxon>
    </lineage>
</organism>
<evidence type="ECO:0000313" key="2">
    <source>
        <dbReference type="EMBL" id="RIA96038.1"/>
    </source>
</evidence>
<keyword evidence="3" id="KW-1185">Reference proteome</keyword>